<name>A0ABX3NM58_9BACT</name>
<reference evidence="2 3" key="1">
    <citation type="submission" date="2016-04" db="EMBL/GenBank/DDBJ databases">
        <authorList>
            <person name="Chen L."/>
            <person name="Zhuang W."/>
            <person name="Wang G."/>
        </authorList>
    </citation>
    <scope>NUCLEOTIDE SEQUENCE [LARGE SCALE GENOMIC DNA]</scope>
    <source>
        <strain evidence="3">GR20</strain>
    </source>
</reference>
<organism evidence="2 3">
    <name type="scientific">Niastella koreensis</name>
    <dbReference type="NCBI Taxonomy" id="354356"/>
    <lineage>
        <taxon>Bacteria</taxon>
        <taxon>Pseudomonadati</taxon>
        <taxon>Bacteroidota</taxon>
        <taxon>Chitinophagia</taxon>
        <taxon>Chitinophagales</taxon>
        <taxon>Chitinophagaceae</taxon>
        <taxon>Niastella</taxon>
    </lineage>
</organism>
<dbReference type="EMBL" id="LWBO01000084">
    <property type="protein sequence ID" value="OQP39293.1"/>
    <property type="molecule type" value="Genomic_DNA"/>
</dbReference>
<evidence type="ECO:0000313" key="3">
    <source>
        <dbReference type="Proteomes" id="UP000192277"/>
    </source>
</evidence>
<evidence type="ECO:0000256" key="1">
    <source>
        <dbReference type="SAM" id="Phobius"/>
    </source>
</evidence>
<keyword evidence="3" id="KW-1185">Reference proteome</keyword>
<feature type="transmembrane region" description="Helical" evidence="1">
    <location>
        <begin position="68"/>
        <end position="88"/>
    </location>
</feature>
<protein>
    <submittedName>
        <fullName evidence="2">Uncharacterized protein</fullName>
    </submittedName>
</protein>
<gene>
    <name evidence="2" type="ORF">A4D02_18395</name>
</gene>
<proteinExistence type="predicted"/>
<comment type="caution">
    <text evidence="2">The sequence shown here is derived from an EMBL/GenBank/DDBJ whole genome shotgun (WGS) entry which is preliminary data.</text>
</comment>
<keyword evidence="1" id="KW-0812">Transmembrane</keyword>
<feature type="transmembrane region" description="Helical" evidence="1">
    <location>
        <begin position="95"/>
        <end position="116"/>
    </location>
</feature>
<accession>A0ABX3NM58</accession>
<keyword evidence="1" id="KW-0472">Membrane</keyword>
<dbReference type="Proteomes" id="UP000192277">
    <property type="component" value="Unassembled WGS sequence"/>
</dbReference>
<keyword evidence="1" id="KW-1133">Transmembrane helix</keyword>
<sequence length="120" mass="12935">MSTTTFKHQIGTTYSARESKPFILSRFITWCENQEENRFSWLAVALAGHGCVLTPLTVFAVVNSGNNLILFMSAILAMALVLITNLAALPTKITIPVFAFSILVDLGILLACGFGVSGLL</sequence>
<feature type="transmembrane region" description="Helical" evidence="1">
    <location>
        <begin position="39"/>
        <end position="62"/>
    </location>
</feature>
<dbReference type="RefSeq" id="WP_014216929.1">
    <property type="nucleotide sequence ID" value="NZ_LWBO01000084.1"/>
</dbReference>
<evidence type="ECO:0000313" key="2">
    <source>
        <dbReference type="EMBL" id="OQP39293.1"/>
    </source>
</evidence>